<dbReference type="AlphaFoldDB" id="A0A6N2RI02"/>
<organism evidence="2">
    <name type="scientific">[Clostridium] nexile</name>
    <dbReference type="NCBI Taxonomy" id="29361"/>
    <lineage>
        <taxon>Bacteria</taxon>
        <taxon>Bacillati</taxon>
        <taxon>Bacillota</taxon>
        <taxon>Clostridia</taxon>
        <taxon>Lachnospirales</taxon>
        <taxon>Lachnospiraceae</taxon>
        <taxon>Tyzzerella</taxon>
    </lineage>
</organism>
<sequence>MKKYKSLIILLAVLVVLVVAYVVTGQLKKKSAEKENEEKQIAVLDMSDITSIQYTNGTDTMSFIKEDGTWYSESDKEFPLQQSSLKTMAETFGTLSANRELTDGDTLADYGLEEPQYTITLKNADGEEQNIYIGNAAGEDYYMTVGDKEKIYTVDYSVVNAMNFDLDSMLQKETFPSIGSDNIKKVTITKAGETTEYDADNSDQSDDITAIGGGLGAAYFVDCVDYSVQADELAQYGLDEAQRTTVTVVYTDSDDKEQTFTLYVGGRDESDAYNYVQMDGSKMVNTMTKETVNNILNIEE</sequence>
<dbReference type="EMBL" id="CACRTG010000001">
    <property type="protein sequence ID" value="VYS80254.1"/>
    <property type="molecule type" value="Genomic_DNA"/>
</dbReference>
<feature type="domain" description="DUF4340" evidence="1">
    <location>
        <begin position="70"/>
        <end position="206"/>
    </location>
</feature>
<gene>
    <name evidence="2" type="ORF">CNLFYP112_00166</name>
</gene>
<evidence type="ECO:0000259" key="1">
    <source>
        <dbReference type="Pfam" id="PF14238"/>
    </source>
</evidence>
<evidence type="ECO:0000313" key="2">
    <source>
        <dbReference type="EMBL" id="VYS80254.1"/>
    </source>
</evidence>
<reference evidence="2" key="1">
    <citation type="submission" date="2019-11" db="EMBL/GenBank/DDBJ databases">
        <authorList>
            <person name="Feng L."/>
        </authorList>
    </citation>
    <scope>NUCLEOTIDE SEQUENCE</scope>
    <source>
        <strain evidence="2">CnexileLFYP112</strain>
    </source>
</reference>
<protein>
    <recommendedName>
        <fullName evidence="1">DUF4340 domain-containing protein</fullName>
    </recommendedName>
</protein>
<dbReference type="Pfam" id="PF14238">
    <property type="entry name" value="DUF4340"/>
    <property type="match status" value="1"/>
</dbReference>
<proteinExistence type="predicted"/>
<name>A0A6N2RI02_9FIRM</name>
<dbReference type="InterPro" id="IPR025641">
    <property type="entry name" value="DUF4340"/>
</dbReference>
<accession>A0A6N2RI02</accession>